<evidence type="ECO:0000256" key="1">
    <source>
        <dbReference type="ARBA" id="ARBA00004651"/>
    </source>
</evidence>
<gene>
    <name evidence="11" type="ORF">QLX08_007752</name>
</gene>
<protein>
    <recommendedName>
        <fullName evidence="10">Odorant receptor</fullName>
    </recommendedName>
</protein>
<evidence type="ECO:0000256" key="7">
    <source>
        <dbReference type="ARBA" id="ARBA00023136"/>
    </source>
</evidence>
<evidence type="ECO:0000256" key="3">
    <source>
        <dbReference type="ARBA" id="ARBA00022606"/>
    </source>
</evidence>
<proteinExistence type="inferred from homology"/>
<dbReference type="GO" id="GO:0005886">
    <property type="term" value="C:plasma membrane"/>
    <property type="evidence" value="ECO:0007669"/>
    <property type="project" value="UniProtKB-SubCell"/>
</dbReference>
<keyword evidence="4 10" id="KW-0812">Transmembrane</keyword>
<evidence type="ECO:0000256" key="2">
    <source>
        <dbReference type="ARBA" id="ARBA00022475"/>
    </source>
</evidence>
<sequence length="410" mass="46645">MANLSDGPPIYNAFHVRDYEYSIQVNRWLLQPIGAWPKLTKTSRTEKLLSRILNVACHTVIIFTIVPCVLYILYEDESVEARMKVVGPMSHWLMGELNYCCLLMRSNDIAHCVEHVERDWQIVQSADDRRLMLKNAKFGRFVACMAAACMHSGVLLYNMITGFKKIAFHVGNDSYSMYLLPCPVYTNLLDVRFSPVNEIVFALQFLSGFIVTSVTVGACGLAAVLAMHACGQLNVVTARLNELVDTKVEEEREGAQIAQRKLGFIVEHHLRTLSLMEYIEKVMNKICLVELVGCTMNMCMLKYYFLTEKSKEVLVAYAIIYVAMVFNIFIFCYIGEIIQEQGNRIGENVYMTEWYRLPHKISLGLVMIISRSNMVVKITAGKFIQISIATFGAVFKTSFAYLNMIRTIAM</sequence>
<comment type="similarity">
    <text evidence="10">Belongs to the insect chemoreceptor superfamily. Heteromeric odorant receptor channel (TC 1.A.69) family.</text>
</comment>
<evidence type="ECO:0000256" key="8">
    <source>
        <dbReference type="ARBA" id="ARBA00023170"/>
    </source>
</evidence>
<evidence type="ECO:0000256" key="6">
    <source>
        <dbReference type="ARBA" id="ARBA00022989"/>
    </source>
</evidence>
<organism evidence="11 12">
    <name type="scientific">Tetragonisca angustula</name>
    <dbReference type="NCBI Taxonomy" id="166442"/>
    <lineage>
        <taxon>Eukaryota</taxon>
        <taxon>Metazoa</taxon>
        <taxon>Ecdysozoa</taxon>
        <taxon>Arthropoda</taxon>
        <taxon>Hexapoda</taxon>
        <taxon>Insecta</taxon>
        <taxon>Pterygota</taxon>
        <taxon>Neoptera</taxon>
        <taxon>Endopterygota</taxon>
        <taxon>Hymenoptera</taxon>
        <taxon>Apocrita</taxon>
        <taxon>Aculeata</taxon>
        <taxon>Apoidea</taxon>
        <taxon>Anthophila</taxon>
        <taxon>Apidae</taxon>
        <taxon>Tetragonisca</taxon>
    </lineage>
</organism>
<feature type="transmembrane region" description="Helical" evidence="10">
    <location>
        <begin position="313"/>
        <end position="334"/>
    </location>
</feature>
<dbReference type="GO" id="GO:0007165">
    <property type="term" value="P:signal transduction"/>
    <property type="evidence" value="ECO:0007669"/>
    <property type="project" value="UniProtKB-KW"/>
</dbReference>
<keyword evidence="9 10" id="KW-0807">Transducer</keyword>
<comment type="caution">
    <text evidence="11">The sequence shown here is derived from an EMBL/GenBank/DDBJ whole genome shotgun (WGS) entry which is preliminary data.</text>
</comment>
<evidence type="ECO:0000313" key="11">
    <source>
        <dbReference type="EMBL" id="KAK9299134.1"/>
    </source>
</evidence>
<evidence type="ECO:0000313" key="12">
    <source>
        <dbReference type="Proteomes" id="UP001432146"/>
    </source>
</evidence>
<feature type="transmembrane region" description="Helical" evidence="10">
    <location>
        <begin position="199"/>
        <end position="225"/>
    </location>
</feature>
<name>A0AAW0ZNX9_9HYME</name>
<evidence type="ECO:0000256" key="9">
    <source>
        <dbReference type="ARBA" id="ARBA00023224"/>
    </source>
</evidence>
<comment type="caution">
    <text evidence="10">Lacks conserved residue(s) required for the propagation of feature annotation.</text>
</comment>
<dbReference type="AlphaFoldDB" id="A0AAW0ZNX9"/>
<keyword evidence="8 10" id="KW-0675">Receptor</keyword>
<dbReference type="GO" id="GO:0004984">
    <property type="term" value="F:olfactory receptor activity"/>
    <property type="evidence" value="ECO:0007669"/>
    <property type="project" value="InterPro"/>
</dbReference>
<evidence type="ECO:0000256" key="10">
    <source>
        <dbReference type="RuleBase" id="RU351113"/>
    </source>
</evidence>
<evidence type="ECO:0000256" key="4">
    <source>
        <dbReference type="ARBA" id="ARBA00022692"/>
    </source>
</evidence>
<dbReference type="PANTHER" id="PTHR21137:SF35">
    <property type="entry name" value="ODORANT RECEPTOR 19A-RELATED"/>
    <property type="match status" value="1"/>
</dbReference>
<dbReference type="PANTHER" id="PTHR21137">
    <property type="entry name" value="ODORANT RECEPTOR"/>
    <property type="match status" value="1"/>
</dbReference>
<accession>A0AAW0ZNX9</accession>
<keyword evidence="2" id="KW-1003">Cell membrane</keyword>
<keyword evidence="7 10" id="KW-0472">Membrane</keyword>
<dbReference type="Pfam" id="PF02949">
    <property type="entry name" value="7tm_6"/>
    <property type="match status" value="1"/>
</dbReference>
<keyword evidence="3 10" id="KW-0716">Sensory transduction</keyword>
<keyword evidence="6 10" id="KW-1133">Transmembrane helix</keyword>
<evidence type="ECO:0000256" key="5">
    <source>
        <dbReference type="ARBA" id="ARBA00022725"/>
    </source>
</evidence>
<feature type="transmembrane region" description="Helical" evidence="10">
    <location>
        <begin position="138"/>
        <end position="160"/>
    </location>
</feature>
<keyword evidence="5 10" id="KW-0552">Olfaction</keyword>
<dbReference type="GO" id="GO:0005549">
    <property type="term" value="F:odorant binding"/>
    <property type="evidence" value="ECO:0007669"/>
    <property type="project" value="InterPro"/>
</dbReference>
<comment type="subcellular location">
    <subcellularLocation>
        <location evidence="1 10">Cell membrane</location>
        <topology evidence="1 10">Multi-pass membrane protein</topology>
    </subcellularLocation>
</comment>
<feature type="transmembrane region" description="Helical" evidence="10">
    <location>
        <begin position="52"/>
        <end position="74"/>
    </location>
</feature>
<dbReference type="Proteomes" id="UP001432146">
    <property type="component" value="Unassembled WGS sequence"/>
</dbReference>
<reference evidence="11 12" key="1">
    <citation type="submission" date="2024-05" db="EMBL/GenBank/DDBJ databases">
        <title>The nuclear and mitochondrial genome assemblies of Tetragonisca angustula (Apidae: Meliponini), a tiny yet remarkable pollinator in the Neotropics.</title>
        <authorList>
            <person name="Ferrari R."/>
            <person name="Ricardo P.C."/>
            <person name="Dias F.C."/>
            <person name="Araujo N.S."/>
            <person name="Soares D.O."/>
            <person name="Zhou Q.-S."/>
            <person name="Zhu C.-D."/>
            <person name="Coutinho L."/>
            <person name="Airas M.C."/>
            <person name="Batista T.M."/>
        </authorList>
    </citation>
    <scope>NUCLEOTIDE SEQUENCE [LARGE SCALE GENOMIC DNA]</scope>
    <source>
        <strain evidence="11">ASF017062</strain>
        <tissue evidence="11">Abdomen</tissue>
    </source>
</reference>
<keyword evidence="12" id="KW-1185">Reference proteome</keyword>
<dbReference type="InterPro" id="IPR004117">
    <property type="entry name" value="7tm6_olfct_rcpt"/>
</dbReference>
<dbReference type="EMBL" id="JAWNGG020000155">
    <property type="protein sequence ID" value="KAK9299134.1"/>
    <property type="molecule type" value="Genomic_DNA"/>
</dbReference>